<protein>
    <submittedName>
        <fullName evidence="1">Uncharacterized protein</fullName>
    </submittedName>
</protein>
<evidence type="ECO:0000313" key="2">
    <source>
        <dbReference type="Proteomes" id="UP000784919"/>
    </source>
</evidence>
<organism evidence="1 2">
    <name type="scientific">Claviceps arundinis</name>
    <dbReference type="NCBI Taxonomy" id="1623583"/>
    <lineage>
        <taxon>Eukaryota</taxon>
        <taxon>Fungi</taxon>
        <taxon>Dikarya</taxon>
        <taxon>Ascomycota</taxon>
        <taxon>Pezizomycotina</taxon>
        <taxon>Sordariomycetes</taxon>
        <taxon>Hypocreomycetidae</taxon>
        <taxon>Hypocreales</taxon>
        <taxon>Clavicipitaceae</taxon>
        <taxon>Claviceps</taxon>
    </lineage>
</organism>
<dbReference type="EMBL" id="SRPS01000122">
    <property type="protein sequence ID" value="KAG5967384.1"/>
    <property type="molecule type" value="Genomic_DNA"/>
</dbReference>
<gene>
    <name evidence="1" type="ORF">E4U56_000901</name>
</gene>
<reference evidence="1" key="1">
    <citation type="journal article" date="2020" name="bioRxiv">
        <title>Whole genome comparisons of ergot fungi reveals the divergence and evolution of species within the genus Claviceps are the result of varying mechanisms driving genome evolution and host range expansion.</title>
        <authorList>
            <person name="Wyka S.A."/>
            <person name="Mondo S.J."/>
            <person name="Liu M."/>
            <person name="Dettman J."/>
            <person name="Nalam V."/>
            <person name="Broders K.D."/>
        </authorList>
    </citation>
    <scope>NUCLEOTIDE SEQUENCE</scope>
    <source>
        <strain evidence="1">CCC 1102</strain>
    </source>
</reference>
<dbReference type="OrthoDB" id="5979581at2759"/>
<name>A0A9P7SN80_9HYPO</name>
<evidence type="ECO:0000313" key="1">
    <source>
        <dbReference type="EMBL" id="KAG5967384.1"/>
    </source>
</evidence>
<dbReference type="Proteomes" id="UP000784919">
    <property type="component" value="Unassembled WGS sequence"/>
</dbReference>
<dbReference type="AlphaFoldDB" id="A0A9P7SN80"/>
<comment type="caution">
    <text evidence="1">The sequence shown here is derived from an EMBL/GenBank/DDBJ whole genome shotgun (WGS) entry which is preliminary data.</text>
</comment>
<proteinExistence type="predicted"/>
<accession>A0A9P7SN80</accession>
<sequence>MDIQLYNVKSGDEFISTSGSLVDVLFRAIQLLGGPPPETWSKLETRKIGNTKIHQLLSLYDRVKVWEVREANRYWSRTIPHDEKRLAFLKLIK</sequence>